<keyword evidence="1" id="KW-0472">Membrane</keyword>
<dbReference type="RefSeq" id="WP_093240712.1">
    <property type="nucleotide sequence ID" value="NZ_FNQF01000003.1"/>
</dbReference>
<reference evidence="3 4" key="1">
    <citation type="submission" date="2016-10" db="EMBL/GenBank/DDBJ databases">
        <authorList>
            <person name="de Groot N.N."/>
        </authorList>
    </citation>
    <scope>NUCLEOTIDE SEQUENCE [LARGE SCALE GENOMIC DNA]</scope>
    <source>
        <strain evidence="3 4">DSM 23581</strain>
    </source>
</reference>
<keyword evidence="3" id="KW-0540">Nuclease</keyword>
<keyword evidence="1" id="KW-1133">Transmembrane helix</keyword>
<dbReference type="InterPro" id="IPR005135">
    <property type="entry name" value="Endo/exonuclease/phosphatase"/>
</dbReference>
<keyword evidence="3" id="KW-0255">Endonuclease</keyword>
<dbReference type="Proteomes" id="UP000198820">
    <property type="component" value="Unassembled WGS sequence"/>
</dbReference>
<accession>A0A1H3YLI3</accession>
<dbReference type="CDD" id="cd09084">
    <property type="entry name" value="EEP-2"/>
    <property type="match status" value="1"/>
</dbReference>
<keyword evidence="1" id="KW-0812">Transmembrane</keyword>
<dbReference type="Pfam" id="PF03372">
    <property type="entry name" value="Exo_endo_phos"/>
    <property type="match status" value="1"/>
</dbReference>
<dbReference type="EMBL" id="FNQF01000003">
    <property type="protein sequence ID" value="SEA11832.1"/>
    <property type="molecule type" value="Genomic_DNA"/>
</dbReference>
<feature type="transmembrane region" description="Helical" evidence="1">
    <location>
        <begin position="43"/>
        <end position="64"/>
    </location>
</feature>
<evidence type="ECO:0000313" key="3">
    <source>
        <dbReference type="EMBL" id="SEA11832.1"/>
    </source>
</evidence>
<evidence type="ECO:0000256" key="1">
    <source>
        <dbReference type="SAM" id="Phobius"/>
    </source>
</evidence>
<protein>
    <submittedName>
        <fullName evidence="3">Metal-dependent hydrolase, endonuclease/exonuclease/phosphatase family</fullName>
    </submittedName>
</protein>
<feature type="domain" description="Endonuclease/exonuclease/phosphatase" evidence="2">
    <location>
        <begin position="105"/>
        <end position="333"/>
    </location>
</feature>
<feature type="transmembrane region" description="Helical" evidence="1">
    <location>
        <begin position="71"/>
        <end position="88"/>
    </location>
</feature>
<keyword evidence="4" id="KW-1185">Reference proteome</keyword>
<gene>
    <name evidence="3" type="ORF">SAMN05421540_103172</name>
</gene>
<evidence type="ECO:0000313" key="4">
    <source>
        <dbReference type="Proteomes" id="UP000198820"/>
    </source>
</evidence>
<dbReference type="InterPro" id="IPR036691">
    <property type="entry name" value="Endo/exonu/phosph_ase_sf"/>
</dbReference>
<sequence>MKKSGLSIFERLIYIINILFAILLICAYVLPFIPPKFSSTLSILNLGLPLLIIINLIFIVFWLVKLKKHMILSIIAILCGFLYFDSIYKFGSNTLMDEEGSLDIMSYNVRLFDKYNWTGEKEITSKIKKFIELKNPDIVTYQDYYISDTTKLEGYEYNYIVPSKKKGKHGLAIFSKKEIINRKNLRFENTSNNGIYVDILYDKDTIRLFGIHLESLKIDPDVRELQSEDQKKLISRIGKSFVKQQSQAEIIADEIANSPHPVIISADLNNSPVSYVSKSIMSDKLQDNFSKAGNGFGRTFVFDFIPIRIDVIFSDLQFKVIDFHTYDVKYSDHYPIQSKIKLKD</sequence>
<evidence type="ECO:0000259" key="2">
    <source>
        <dbReference type="Pfam" id="PF03372"/>
    </source>
</evidence>
<dbReference type="SUPFAM" id="SSF56219">
    <property type="entry name" value="DNase I-like"/>
    <property type="match status" value="1"/>
</dbReference>
<dbReference type="AlphaFoldDB" id="A0A1H3YLI3"/>
<keyword evidence="3" id="KW-0269">Exonuclease</keyword>
<dbReference type="STRING" id="908615.SAMN05421540_103172"/>
<keyword evidence="3" id="KW-0378">Hydrolase</keyword>
<name>A0A1H3YLI3_9FLAO</name>
<organism evidence="3 4">
    <name type="scientific">Psychroflexus halocasei</name>
    <dbReference type="NCBI Taxonomy" id="908615"/>
    <lineage>
        <taxon>Bacteria</taxon>
        <taxon>Pseudomonadati</taxon>
        <taxon>Bacteroidota</taxon>
        <taxon>Flavobacteriia</taxon>
        <taxon>Flavobacteriales</taxon>
        <taxon>Flavobacteriaceae</taxon>
        <taxon>Psychroflexus</taxon>
    </lineage>
</organism>
<dbReference type="GO" id="GO:0004519">
    <property type="term" value="F:endonuclease activity"/>
    <property type="evidence" value="ECO:0007669"/>
    <property type="project" value="UniProtKB-KW"/>
</dbReference>
<dbReference type="GO" id="GO:0004527">
    <property type="term" value="F:exonuclease activity"/>
    <property type="evidence" value="ECO:0007669"/>
    <property type="project" value="UniProtKB-KW"/>
</dbReference>
<dbReference type="Gene3D" id="3.60.10.10">
    <property type="entry name" value="Endonuclease/exonuclease/phosphatase"/>
    <property type="match status" value="1"/>
</dbReference>
<feature type="transmembrane region" description="Helical" evidence="1">
    <location>
        <begin position="12"/>
        <end position="31"/>
    </location>
</feature>
<proteinExistence type="predicted"/>